<sequence>MIAFDHPLLHLSLKIAVGVACTVATGVAVTYVTRYLIRDHNSTASRRELRARKRRVLDVLRGIEAECVDIIEPQIQTVCEALDGVAPAAEAALATGAFQVTESRQTKKRGQKTSVEKKLRVATRTPKSSAPDSPLSATTSLTSLPSPTSSTTSISMSPLIPLMNTSTVDRRLHEIDDQLVRLLEKLDAVSPQDIILPSYISSDVSLDETVEIDPDVIKVMDQAVEIIRTRKKVLVKRVQSLVEEVDRLCEVAGIPSVGAQHARCM</sequence>
<reference evidence="3 4" key="1">
    <citation type="submission" date="2009-08" db="EMBL/GenBank/DDBJ databases">
        <title>The Genome Sequence of Spizellomyces punctatus strain DAOM BR117.</title>
        <authorList>
            <consortium name="The Broad Institute Genome Sequencing Platform"/>
            <person name="Russ C."/>
            <person name="Cuomo C."/>
            <person name="Shea T."/>
            <person name="Young S.K."/>
            <person name="Zeng Q."/>
            <person name="Koehrsen M."/>
            <person name="Haas B."/>
            <person name="Borodovsky M."/>
            <person name="Guigo R."/>
            <person name="Alvarado L."/>
            <person name="Berlin A."/>
            <person name="Bochicchio J."/>
            <person name="Borenstein D."/>
            <person name="Chapman S."/>
            <person name="Chen Z."/>
            <person name="Engels R."/>
            <person name="Freedman E."/>
            <person name="Gellesch M."/>
            <person name="Goldberg J."/>
            <person name="Griggs A."/>
            <person name="Gujja S."/>
            <person name="Heiman D."/>
            <person name="Hepburn T."/>
            <person name="Howarth C."/>
            <person name="Jen D."/>
            <person name="Larson L."/>
            <person name="Lewis B."/>
            <person name="Mehta T."/>
            <person name="Park D."/>
            <person name="Pearson M."/>
            <person name="Roberts A."/>
            <person name="Saif S."/>
            <person name="Shenoy N."/>
            <person name="Sisk P."/>
            <person name="Stolte C."/>
            <person name="Sykes S."/>
            <person name="Thomson T."/>
            <person name="Walk T."/>
            <person name="White J."/>
            <person name="Yandava C."/>
            <person name="Burger G."/>
            <person name="Gray M.W."/>
            <person name="Holland P.W.H."/>
            <person name="King N."/>
            <person name="Lang F.B.F."/>
            <person name="Roger A.J."/>
            <person name="Ruiz-Trillo I."/>
            <person name="Lander E."/>
            <person name="Nusbaum C."/>
        </authorList>
    </citation>
    <scope>NUCLEOTIDE SEQUENCE [LARGE SCALE GENOMIC DNA]</scope>
    <source>
        <strain evidence="3 4">DAOM BR117</strain>
    </source>
</reference>
<evidence type="ECO:0000256" key="1">
    <source>
        <dbReference type="SAM" id="MobiDB-lite"/>
    </source>
</evidence>
<feature type="region of interest" description="Disordered" evidence="1">
    <location>
        <begin position="102"/>
        <end position="155"/>
    </location>
</feature>
<dbReference type="AlphaFoldDB" id="A0A0L0H405"/>
<evidence type="ECO:0000256" key="2">
    <source>
        <dbReference type="SAM" id="Phobius"/>
    </source>
</evidence>
<evidence type="ECO:0000313" key="4">
    <source>
        <dbReference type="Proteomes" id="UP000053201"/>
    </source>
</evidence>
<feature type="compositionally biased region" description="Low complexity" evidence="1">
    <location>
        <begin position="133"/>
        <end position="155"/>
    </location>
</feature>
<keyword evidence="2" id="KW-0472">Membrane</keyword>
<dbReference type="RefSeq" id="XP_016604255.1">
    <property type="nucleotide sequence ID" value="XM_016756527.1"/>
</dbReference>
<protein>
    <recommendedName>
        <fullName evidence="5">BAG domain-containing protein</fullName>
    </recommendedName>
</protein>
<accession>A0A0L0H405</accession>
<dbReference type="InParanoid" id="A0A0L0H405"/>
<gene>
    <name evidence="3" type="ORF">SPPG_08368</name>
</gene>
<keyword evidence="2" id="KW-0812">Transmembrane</keyword>
<dbReference type="Proteomes" id="UP000053201">
    <property type="component" value="Unassembled WGS sequence"/>
</dbReference>
<keyword evidence="4" id="KW-1185">Reference proteome</keyword>
<evidence type="ECO:0008006" key="5">
    <source>
        <dbReference type="Google" id="ProtNLM"/>
    </source>
</evidence>
<proteinExistence type="predicted"/>
<dbReference type="EMBL" id="KQ257470">
    <property type="protein sequence ID" value="KNC96215.1"/>
    <property type="molecule type" value="Genomic_DNA"/>
</dbReference>
<name>A0A0L0H405_SPIPD</name>
<organism evidence="3 4">
    <name type="scientific">Spizellomyces punctatus (strain DAOM BR117)</name>
    <dbReference type="NCBI Taxonomy" id="645134"/>
    <lineage>
        <taxon>Eukaryota</taxon>
        <taxon>Fungi</taxon>
        <taxon>Fungi incertae sedis</taxon>
        <taxon>Chytridiomycota</taxon>
        <taxon>Chytridiomycota incertae sedis</taxon>
        <taxon>Chytridiomycetes</taxon>
        <taxon>Spizellomycetales</taxon>
        <taxon>Spizellomycetaceae</taxon>
        <taxon>Spizellomyces</taxon>
    </lineage>
</organism>
<keyword evidence="2" id="KW-1133">Transmembrane helix</keyword>
<feature type="transmembrane region" description="Helical" evidence="2">
    <location>
        <begin position="15"/>
        <end position="37"/>
    </location>
</feature>
<dbReference type="VEuPathDB" id="FungiDB:SPPG_08368"/>
<dbReference type="GeneID" id="27691537"/>
<evidence type="ECO:0000313" key="3">
    <source>
        <dbReference type="EMBL" id="KNC96215.1"/>
    </source>
</evidence>
<dbReference type="OrthoDB" id="2140895at2759"/>